<keyword evidence="2" id="KW-0812">Transmembrane</keyword>
<name>A0A9W9W9W1_9EURO</name>
<gene>
    <name evidence="3" type="ORF">N7509_002876</name>
</gene>
<keyword evidence="4" id="KW-1185">Reference proteome</keyword>
<feature type="transmembrane region" description="Helical" evidence="2">
    <location>
        <begin position="369"/>
        <end position="389"/>
    </location>
</feature>
<protein>
    <submittedName>
        <fullName evidence="3">Uncharacterized protein</fullName>
    </submittedName>
</protein>
<sequence>MIWPSVKTHWFLNLIPPGYKVSTKYDLPTGYALAYVPPNAIVQPTSSRDENDSSHWKSEEIVSSNSLVSPLIAILQIFYASATLYQSRGYQIARYGYAAFGFTVLPYLVMSFINLLGRVLTPTYPDLYLVRTEIMDEAIHRGGRFDNIVGSLLSDPLPVKDLFVFSGVFKNQYQGLWEFQPSSKVYKSGEIEPSTNERLRSAQTQDTIHPVAKGGIHPPSKLLHKDTHKSSASSQNEDDEDENVLICPRCYNFKVSEIKELPRLFKGRKIRLSYILFSISLLVIITMPLLVIGVMSRFQPGESTIAQRVWILGWLLVGMVAINNPFCVDLIIIGIDNVKSRLTRRRHLQTHESGPSDRERRHYRQGIKIYASLVLWICMYLGFLATPAIGRFVVVGQMLHEYGSCLSLE</sequence>
<keyword evidence="2" id="KW-1133">Transmembrane helix</keyword>
<evidence type="ECO:0000256" key="2">
    <source>
        <dbReference type="SAM" id="Phobius"/>
    </source>
</evidence>
<evidence type="ECO:0000256" key="1">
    <source>
        <dbReference type="SAM" id="MobiDB-lite"/>
    </source>
</evidence>
<reference evidence="3" key="1">
    <citation type="submission" date="2022-12" db="EMBL/GenBank/DDBJ databases">
        <authorList>
            <person name="Petersen C."/>
        </authorList>
    </citation>
    <scope>NUCLEOTIDE SEQUENCE</scope>
    <source>
        <strain evidence="3">IBT 29677</strain>
    </source>
</reference>
<keyword evidence="2" id="KW-0472">Membrane</keyword>
<accession>A0A9W9W9W1</accession>
<comment type="caution">
    <text evidence="3">The sequence shown here is derived from an EMBL/GenBank/DDBJ whole genome shotgun (WGS) entry which is preliminary data.</text>
</comment>
<organism evidence="3 4">
    <name type="scientific">Penicillium cosmopolitanum</name>
    <dbReference type="NCBI Taxonomy" id="1131564"/>
    <lineage>
        <taxon>Eukaryota</taxon>
        <taxon>Fungi</taxon>
        <taxon>Dikarya</taxon>
        <taxon>Ascomycota</taxon>
        <taxon>Pezizomycotina</taxon>
        <taxon>Eurotiomycetes</taxon>
        <taxon>Eurotiomycetidae</taxon>
        <taxon>Eurotiales</taxon>
        <taxon>Aspergillaceae</taxon>
        <taxon>Penicillium</taxon>
    </lineage>
</organism>
<feature type="transmembrane region" description="Helical" evidence="2">
    <location>
        <begin position="97"/>
        <end position="117"/>
    </location>
</feature>
<dbReference type="GeneID" id="81366493"/>
<feature type="transmembrane region" description="Helical" evidence="2">
    <location>
        <begin position="272"/>
        <end position="291"/>
    </location>
</feature>
<dbReference type="EMBL" id="JAPZBU010000004">
    <property type="protein sequence ID" value="KAJ5408993.1"/>
    <property type="molecule type" value="Genomic_DNA"/>
</dbReference>
<dbReference type="AlphaFoldDB" id="A0A9W9W9W1"/>
<dbReference type="RefSeq" id="XP_056493308.1">
    <property type="nucleotide sequence ID" value="XM_056627513.1"/>
</dbReference>
<evidence type="ECO:0000313" key="3">
    <source>
        <dbReference type="EMBL" id="KAJ5408993.1"/>
    </source>
</evidence>
<dbReference type="Proteomes" id="UP001147747">
    <property type="component" value="Unassembled WGS sequence"/>
</dbReference>
<feature type="transmembrane region" description="Helical" evidence="2">
    <location>
        <begin position="311"/>
        <end position="335"/>
    </location>
</feature>
<proteinExistence type="predicted"/>
<reference evidence="3" key="2">
    <citation type="journal article" date="2023" name="IMA Fungus">
        <title>Comparative genomic study of the Penicillium genus elucidates a diverse pangenome and 15 lateral gene transfer events.</title>
        <authorList>
            <person name="Petersen C."/>
            <person name="Sorensen T."/>
            <person name="Nielsen M.R."/>
            <person name="Sondergaard T.E."/>
            <person name="Sorensen J.L."/>
            <person name="Fitzpatrick D.A."/>
            <person name="Frisvad J.C."/>
            <person name="Nielsen K.L."/>
        </authorList>
    </citation>
    <scope>NUCLEOTIDE SEQUENCE</scope>
    <source>
        <strain evidence="3">IBT 29677</strain>
    </source>
</reference>
<dbReference type="OrthoDB" id="5406607at2759"/>
<feature type="transmembrane region" description="Helical" evidence="2">
    <location>
        <begin position="67"/>
        <end position="85"/>
    </location>
</feature>
<feature type="region of interest" description="Disordered" evidence="1">
    <location>
        <begin position="210"/>
        <end position="240"/>
    </location>
</feature>
<evidence type="ECO:0000313" key="4">
    <source>
        <dbReference type="Proteomes" id="UP001147747"/>
    </source>
</evidence>